<evidence type="ECO:0000313" key="12">
    <source>
        <dbReference type="Proteomes" id="UP000626786"/>
    </source>
</evidence>
<evidence type="ECO:0000256" key="6">
    <source>
        <dbReference type="ARBA" id="ARBA00022500"/>
    </source>
</evidence>
<evidence type="ECO:0000256" key="2">
    <source>
        <dbReference type="ARBA" id="ARBA00010004"/>
    </source>
</evidence>
<keyword evidence="11" id="KW-0282">Flagellum</keyword>
<evidence type="ECO:0000256" key="4">
    <source>
        <dbReference type="ARBA" id="ARBA00022448"/>
    </source>
</evidence>
<keyword evidence="6" id="KW-0145">Chemotaxis</keyword>
<protein>
    <recommendedName>
        <fullName evidence="3">Flagellar FliJ protein</fullName>
    </recommendedName>
</protein>
<comment type="similarity">
    <text evidence="2">Belongs to the FliJ family.</text>
</comment>
<keyword evidence="11" id="KW-0966">Cell projection</keyword>
<dbReference type="Gene3D" id="1.10.287.1700">
    <property type="match status" value="1"/>
</dbReference>
<evidence type="ECO:0000256" key="1">
    <source>
        <dbReference type="ARBA" id="ARBA00004413"/>
    </source>
</evidence>
<evidence type="ECO:0000256" key="10">
    <source>
        <dbReference type="ARBA" id="ARBA00023225"/>
    </source>
</evidence>
<keyword evidence="4" id="KW-0813">Transport</keyword>
<dbReference type="EMBL" id="JACSQN010000002">
    <property type="protein sequence ID" value="MBD7983530.1"/>
    <property type="molecule type" value="Genomic_DNA"/>
</dbReference>
<comment type="subcellular location">
    <subcellularLocation>
        <location evidence="1">Cell membrane</location>
        <topology evidence="1">Peripheral membrane protein</topology>
        <orientation evidence="1">Cytoplasmic side</orientation>
    </subcellularLocation>
</comment>
<keyword evidence="11" id="KW-0969">Cilium</keyword>
<name>A0ABR8U662_9BACL</name>
<dbReference type="InterPro" id="IPR053716">
    <property type="entry name" value="Flag_assembly_chemotaxis_eff"/>
</dbReference>
<keyword evidence="12" id="KW-1185">Reference proteome</keyword>
<reference evidence="11 12" key="1">
    <citation type="submission" date="2020-08" db="EMBL/GenBank/DDBJ databases">
        <title>A Genomic Blueprint of the Chicken Gut Microbiome.</title>
        <authorList>
            <person name="Gilroy R."/>
            <person name="Ravi A."/>
            <person name="Getino M."/>
            <person name="Pursley I."/>
            <person name="Horton D.L."/>
            <person name="Alikhan N.-F."/>
            <person name="Baker D."/>
            <person name="Gharbi K."/>
            <person name="Hall N."/>
            <person name="Watson M."/>
            <person name="Adriaenssens E.M."/>
            <person name="Foster-Nyarko E."/>
            <person name="Jarju S."/>
            <person name="Secka A."/>
            <person name="Antonio M."/>
            <person name="Oren A."/>
            <person name="Chaudhuri R."/>
            <person name="La Ragione R.M."/>
            <person name="Hildebrand F."/>
            <person name="Pallen M.J."/>
        </authorList>
    </citation>
    <scope>NUCLEOTIDE SEQUENCE [LARGE SCALE GENOMIC DNA]</scope>
    <source>
        <strain evidence="11 12">Sa2YVA2</strain>
    </source>
</reference>
<organism evidence="11 12">
    <name type="scientific">Sporosarcina quadrami</name>
    <dbReference type="NCBI Taxonomy" id="2762234"/>
    <lineage>
        <taxon>Bacteria</taxon>
        <taxon>Bacillati</taxon>
        <taxon>Bacillota</taxon>
        <taxon>Bacilli</taxon>
        <taxon>Bacillales</taxon>
        <taxon>Caryophanaceae</taxon>
        <taxon>Sporosarcina</taxon>
    </lineage>
</organism>
<evidence type="ECO:0000256" key="5">
    <source>
        <dbReference type="ARBA" id="ARBA00022475"/>
    </source>
</evidence>
<evidence type="ECO:0000313" key="11">
    <source>
        <dbReference type="EMBL" id="MBD7983530.1"/>
    </source>
</evidence>
<proteinExistence type="inferred from homology"/>
<evidence type="ECO:0000256" key="3">
    <source>
        <dbReference type="ARBA" id="ARBA00020392"/>
    </source>
</evidence>
<gene>
    <name evidence="11" type="primary">fliJ</name>
    <name evidence="11" type="ORF">H9649_02960</name>
</gene>
<dbReference type="RefSeq" id="WP_191693195.1">
    <property type="nucleotide sequence ID" value="NZ_JACSQN010000002.1"/>
</dbReference>
<evidence type="ECO:0000256" key="7">
    <source>
        <dbReference type="ARBA" id="ARBA00022795"/>
    </source>
</evidence>
<dbReference type="InterPro" id="IPR012823">
    <property type="entry name" value="Flagell_FliJ"/>
</dbReference>
<keyword evidence="7" id="KW-1005">Bacterial flagellum biogenesis</keyword>
<keyword evidence="9" id="KW-0472">Membrane</keyword>
<sequence length="150" mass="18488">MKPYQYRFEKVLNFREQEKTDTEIEFKKSVESFEIVANELYEVLKKKEEVTDKHQQKLREGFFITDIHQFANFIDSLEKRIETLQQSVIKARSKMNWYEEKLLERSIEVKKYEKMKEKDKEHYRTEMEQTEAIMLDELSTLKFQRRETGW</sequence>
<keyword evidence="8" id="KW-0653">Protein transport</keyword>
<evidence type="ECO:0000256" key="8">
    <source>
        <dbReference type="ARBA" id="ARBA00022927"/>
    </source>
</evidence>
<dbReference type="Pfam" id="PF02050">
    <property type="entry name" value="FliJ"/>
    <property type="match status" value="1"/>
</dbReference>
<keyword evidence="5" id="KW-1003">Cell membrane</keyword>
<dbReference type="NCBIfam" id="TIGR02473">
    <property type="entry name" value="flagell_FliJ"/>
    <property type="match status" value="1"/>
</dbReference>
<comment type="caution">
    <text evidence="11">The sequence shown here is derived from an EMBL/GenBank/DDBJ whole genome shotgun (WGS) entry which is preliminary data.</text>
</comment>
<dbReference type="Proteomes" id="UP000626786">
    <property type="component" value="Unassembled WGS sequence"/>
</dbReference>
<keyword evidence="10" id="KW-1006">Bacterial flagellum protein export</keyword>
<accession>A0ABR8U662</accession>
<evidence type="ECO:0000256" key="9">
    <source>
        <dbReference type="ARBA" id="ARBA00023136"/>
    </source>
</evidence>